<comment type="similarity">
    <text evidence="2 5">Belongs to the pseudouridine synthase TruB family. Type 1 subfamily.</text>
</comment>
<feature type="domain" description="tRNA pseudouridylate synthase B C-terminal" evidence="7">
    <location>
        <begin position="173"/>
        <end position="213"/>
    </location>
</feature>
<feature type="active site" description="Nucleophile" evidence="5">
    <location>
        <position position="38"/>
    </location>
</feature>
<evidence type="ECO:0000256" key="1">
    <source>
        <dbReference type="ARBA" id="ARBA00000385"/>
    </source>
</evidence>
<evidence type="ECO:0000256" key="4">
    <source>
        <dbReference type="ARBA" id="ARBA00023235"/>
    </source>
</evidence>
<dbReference type="EMBL" id="VTOY01000001">
    <property type="protein sequence ID" value="TYZ25161.1"/>
    <property type="molecule type" value="Genomic_DNA"/>
</dbReference>
<evidence type="ECO:0000259" key="6">
    <source>
        <dbReference type="Pfam" id="PF01509"/>
    </source>
</evidence>
<dbReference type="Gene3D" id="3.30.2350.10">
    <property type="entry name" value="Pseudouridine synthase"/>
    <property type="match status" value="1"/>
</dbReference>
<keyword evidence="4 5" id="KW-0413">Isomerase</keyword>
<dbReference type="Pfam" id="PF16198">
    <property type="entry name" value="TruB_C_2"/>
    <property type="match status" value="1"/>
</dbReference>
<feature type="domain" description="Pseudouridine synthase II N-terminal" evidence="6">
    <location>
        <begin position="23"/>
        <end position="172"/>
    </location>
</feature>
<evidence type="ECO:0000313" key="8">
    <source>
        <dbReference type="EMBL" id="TYZ25161.1"/>
    </source>
</evidence>
<organism evidence="8 9">
    <name type="scientific">Selenomonas ruminis</name>
    <dbReference type="NCBI Taxonomy" id="2593411"/>
    <lineage>
        <taxon>Bacteria</taxon>
        <taxon>Bacillati</taxon>
        <taxon>Bacillota</taxon>
        <taxon>Negativicutes</taxon>
        <taxon>Selenomonadales</taxon>
        <taxon>Selenomonadaceae</taxon>
        <taxon>Selenomonas</taxon>
    </lineage>
</organism>
<keyword evidence="3 5" id="KW-0819">tRNA processing</keyword>
<dbReference type="GO" id="GO:0160148">
    <property type="term" value="F:tRNA pseudouridine(55) synthase activity"/>
    <property type="evidence" value="ECO:0007669"/>
    <property type="project" value="UniProtKB-EC"/>
</dbReference>
<protein>
    <recommendedName>
        <fullName evidence="5">tRNA pseudouridine synthase B</fullName>
        <ecNumber evidence="5">5.4.99.25</ecNumber>
    </recommendedName>
    <alternativeName>
        <fullName evidence="5">tRNA pseudouridine(55) synthase</fullName>
        <shortName evidence="5">Psi55 synthase</shortName>
    </alternativeName>
    <alternativeName>
        <fullName evidence="5">tRNA pseudouridylate synthase</fullName>
    </alternativeName>
    <alternativeName>
        <fullName evidence="5">tRNA-uridine isomerase</fullName>
    </alternativeName>
</protein>
<sequence>MGGFLNILKPPGMSSHDVIGFVRRVLHIKRVGHAGTLDPAAAGVLPIAVGQSARLIEYLELADKTYRAEVKLGIATDSGDDTGEIIESMTDFVPPTAAQIEAVLKKFTGRITQVPPAHSAIKINGRRACDLIREGKSVEIPSREIMIHRLELLAQRADTILIDTDCSKGTYIRSLCADIGAALGIPATMAFLVRRRVGDFRLEDALTLEEFQEQGINALLDPSNFLSHLERYDLNPLREKAFCNGLSTGERKHIPEHDTLKVYASGKFIGIGRFDRSTMEVVPVKVLKQ</sequence>
<evidence type="ECO:0000256" key="3">
    <source>
        <dbReference type="ARBA" id="ARBA00022694"/>
    </source>
</evidence>
<reference evidence="8 9" key="1">
    <citation type="submission" date="2019-08" db="EMBL/GenBank/DDBJ databases">
        <title>Selenomonas sp. mPRGC5 and Selenomonas sp. mPRGC8 isolated from ruminal fluid of dairy goat (Capra hircus).</title>
        <authorList>
            <person name="Poothong S."/>
            <person name="Nuengjamnong C."/>
            <person name="Tanasupawat S."/>
        </authorList>
    </citation>
    <scope>NUCLEOTIDE SEQUENCE [LARGE SCALE GENOMIC DNA]</scope>
    <source>
        <strain evidence="9">mPRGC5</strain>
    </source>
</reference>
<dbReference type="Proteomes" id="UP000323646">
    <property type="component" value="Unassembled WGS sequence"/>
</dbReference>
<evidence type="ECO:0000256" key="2">
    <source>
        <dbReference type="ARBA" id="ARBA00005642"/>
    </source>
</evidence>
<gene>
    <name evidence="5 8" type="primary">truB</name>
    <name evidence="8" type="ORF">FZ040_02125</name>
</gene>
<dbReference type="GO" id="GO:0031119">
    <property type="term" value="P:tRNA pseudouridine synthesis"/>
    <property type="evidence" value="ECO:0007669"/>
    <property type="project" value="UniProtKB-UniRule"/>
</dbReference>
<comment type="catalytic activity">
    <reaction evidence="1 5">
        <text>uridine(55) in tRNA = pseudouridine(55) in tRNA</text>
        <dbReference type="Rhea" id="RHEA:42532"/>
        <dbReference type="Rhea" id="RHEA-COMP:10101"/>
        <dbReference type="Rhea" id="RHEA-COMP:10102"/>
        <dbReference type="ChEBI" id="CHEBI:65314"/>
        <dbReference type="ChEBI" id="CHEBI:65315"/>
        <dbReference type="EC" id="5.4.99.25"/>
    </reaction>
</comment>
<dbReference type="OrthoDB" id="9802309at2"/>
<dbReference type="HAMAP" id="MF_01080">
    <property type="entry name" value="TruB_bact"/>
    <property type="match status" value="1"/>
</dbReference>
<evidence type="ECO:0000256" key="5">
    <source>
        <dbReference type="HAMAP-Rule" id="MF_01080"/>
    </source>
</evidence>
<dbReference type="Pfam" id="PF01509">
    <property type="entry name" value="TruB_N"/>
    <property type="match status" value="1"/>
</dbReference>
<dbReference type="NCBIfam" id="TIGR00431">
    <property type="entry name" value="TruB"/>
    <property type="match status" value="1"/>
</dbReference>
<dbReference type="PANTHER" id="PTHR13767">
    <property type="entry name" value="TRNA-PSEUDOURIDINE SYNTHASE"/>
    <property type="match status" value="1"/>
</dbReference>
<dbReference type="GO" id="GO:0003723">
    <property type="term" value="F:RNA binding"/>
    <property type="evidence" value="ECO:0007669"/>
    <property type="project" value="InterPro"/>
</dbReference>
<dbReference type="InterPro" id="IPR032819">
    <property type="entry name" value="TruB_C"/>
</dbReference>
<dbReference type="PANTHER" id="PTHR13767:SF2">
    <property type="entry name" value="PSEUDOURIDYLATE SYNTHASE TRUB1"/>
    <property type="match status" value="1"/>
</dbReference>
<dbReference type="GO" id="GO:1990481">
    <property type="term" value="P:mRNA pseudouridine synthesis"/>
    <property type="evidence" value="ECO:0007669"/>
    <property type="project" value="TreeGrafter"/>
</dbReference>
<accession>A0A5D6W9H3</accession>
<proteinExistence type="inferred from homology"/>
<keyword evidence="9" id="KW-1185">Reference proteome</keyword>
<dbReference type="InterPro" id="IPR020103">
    <property type="entry name" value="PsdUridine_synth_cat_dom_sf"/>
</dbReference>
<name>A0A5D6W9H3_9FIRM</name>
<dbReference type="InterPro" id="IPR002501">
    <property type="entry name" value="PsdUridine_synth_N"/>
</dbReference>
<comment type="caution">
    <text evidence="8">The sequence shown here is derived from an EMBL/GenBank/DDBJ whole genome shotgun (WGS) entry which is preliminary data.</text>
</comment>
<dbReference type="CDD" id="cd02573">
    <property type="entry name" value="PseudoU_synth_EcTruB"/>
    <property type="match status" value="1"/>
</dbReference>
<evidence type="ECO:0000313" key="9">
    <source>
        <dbReference type="Proteomes" id="UP000323646"/>
    </source>
</evidence>
<comment type="function">
    <text evidence="5">Responsible for synthesis of pseudouridine from uracil-55 in the psi GC loop of transfer RNAs.</text>
</comment>
<dbReference type="AlphaFoldDB" id="A0A5D6W9H3"/>
<dbReference type="InterPro" id="IPR014780">
    <property type="entry name" value="tRNA_psdUridine_synth_TruB"/>
</dbReference>
<dbReference type="SUPFAM" id="SSF55120">
    <property type="entry name" value="Pseudouridine synthase"/>
    <property type="match status" value="1"/>
</dbReference>
<evidence type="ECO:0000259" key="7">
    <source>
        <dbReference type="Pfam" id="PF16198"/>
    </source>
</evidence>
<dbReference type="EC" id="5.4.99.25" evidence="5"/>